<evidence type="ECO:0000313" key="8">
    <source>
        <dbReference type="Proteomes" id="UP000318103"/>
    </source>
</evidence>
<dbReference type="Pfam" id="PF01979">
    <property type="entry name" value="Amidohydro_1"/>
    <property type="match status" value="1"/>
</dbReference>
<evidence type="ECO:0000313" key="7">
    <source>
        <dbReference type="EMBL" id="TQK79238.1"/>
    </source>
</evidence>
<dbReference type="Proteomes" id="UP000318103">
    <property type="component" value="Unassembled WGS sequence"/>
</dbReference>
<sequence>MGELSRERADLVVTGRLVTPTGVRPGAVVVSAGRIGAITDIDEAPPGVPRLDAGDAYVLPGLIDSHVHFRTPGLEHKEDWEHAGRAAVAGGVTTVIDMPNTRPPGLTPDAIAAKAALVAGSSLVDYRFHLGADPDRPELLADLDPAIATSAKVFMAGHQTAPTVVRDRDQLERIFAAAAAGGVRLVLHAERDTLFTLLDDARGRLRDYAAYERSRPRSGGIAAVADVIGLVRRYGTQAHILHVSSAEEVDLLAAAHADGLPLTFEVTAHHLSFTDRDTLRTGARTRLAPAIRSAADQDRLWAALRCGEVATLGSDHAPHTMAEKLLPIPDAPPGIPGVQELAVAVWTGMRRRWLDESSDVAIMRLVDHLAARPAELFRLPGKGRLEPGADADMAIFGPDDQWMLSAHDVHAKCGWSAYEGWTMAGKVLTTIRAGEVVWNAGDRSFGSPTGRWLPAGMSRRPLTTEGARP</sequence>
<dbReference type="GO" id="GO:0046872">
    <property type="term" value="F:metal ion binding"/>
    <property type="evidence" value="ECO:0007669"/>
    <property type="project" value="UniProtKB-KW"/>
</dbReference>
<name>A0A542SXH0_9ACTN</name>
<evidence type="ECO:0000256" key="1">
    <source>
        <dbReference type="ARBA" id="ARBA00001947"/>
    </source>
</evidence>
<comment type="caution">
    <text evidence="7">The sequence shown here is derived from an EMBL/GenBank/DDBJ whole genome shotgun (WGS) entry which is preliminary data.</text>
</comment>
<dbReference type="GO" id="GO:0006145">
    <property type="term" value="P:purine nucleobase catabolic process"/>
    <property type="evidence" value="ECO:0007669"/>
    <property type="project" value="TreeGrafter"/>
</dbReference>
<dbReference type="PROSITE" id="PS00483">
    <property type="entry name" value="DIHYDROOROTASE_2"/>
    <property type="match status" value="1"/>
</dbReference>
<gene>
    <name evidence="7" type="ORF">FB563_8231</name>
</gene>
<dbReference type="EMBL" id="VFNX01000007">
    <property type="protein sequence ID" value="TQK79238.1"/>
    <property type="molecule type" value="Genomic_DNA"/>
</dbReference>
<evidence type="ECO:0000259" key="6">
    <source>
        <dbReference type="Pfam" id="PF01979"/>
    </source>
</evidence>
<dbReference type="Gene3D" id="2.30.40.10">
    <property type="entry name" value="Urease, subunit C, domain 1"/>
    <property type="match status" value="1"/>
</dbReference>
<evidence type="ECO:0000256" key="4">
    <source>
        <dbReference type="ARBA" id="ARBA00022723"/>
    </source>
</evidence>
<feature type="domain" description="Amidohydrolase-related" evidence="6">
    <location>
        <begin position="57"/>
        <end position="437"/>
    </location>
</feature>
<dbReference type="PANTHER" id="PTHR43668">
    <property type="entry name" value="ALLANTOINASE"/>
    <property type="match status" value="1"/>
</dbReference>
<dbReference type="InterPro" id="IPR006680">
    <property type="entry name" value="Amidohydro-rel"/>
</dbReference>
<reference evidence="7 8" key="1">
    <citation type="submission" date="2019-06" db="EMBL/GenBank/DDBJ databases">
        <title>Sequencing the genomes of 1000 actinobacteria strains.</title>
        <authorList>
            <person name="Klenk H.-P."/>
        </authorList>
    </citation>
    <scope>NUCLEOTIDE SEQUENCE [LARGE SCALE GENOMIC DNA]</scope>
    <source>
        <strain evidence="7 8">DSM 41929</strain>
    </source>
</reference>
<dbReference type="SUPFAM" id="SSF51556">
    <property type="entry name" value="Metallo-dependent hydrolases"/>
    <property type="match status" value="1"/>
</dbReference>
<accession>A0A542SXH0</accession>
<keyword evidence="4" id="KW-0479">Metal-binding</keyword>
<dbReference type="InterPro" id="IPR032466">
    <property type="entry name" value="Metal_Hydrolase"/>
</dbReference>
<keyword evidence="5" id="KW-0378">Hydrolase</keyword>
<protein>
    <submittedName>
        <fullName evidence="7">Dihydroorotase</fullName>
    </submittedName>
</protein>
<dbReference type="OrthoDB" id="9775759at2"/>
<dbReference type="GO" id="GO:0004038">
    <property type="term" value="F:allantoinase activity"/>
    <property type="evidence" value="ECO:0007669"/>
    <property type="project" value="TreeGrafter"/>
</dbReference>
<dbReference type="GO" id="GO:0005737">
    <property type="term" value="C:cytoplasm"/>
    <property type="evidence" value="ECO:0007669"/>
    <property type="project" value="TreeGrafter"/>
</dbReference>
<evidence type="ECO:0000256" key="5">
    <source>
        <dbReference type="ARBA" id="ARBA00022801"/>
    </source>
</evidence>
<dbReference type="PROSITE" id="PS00482">
    <property type="entry name" value="DIHYDROOROTASE_1"/>
    <property type="match status" value="1"/>
</dbReference>
<dbReference type="Gene3D" id="3.20.20.140">
    <property type="entry name" value="Metal-dependent hydrolases"/>
    <property type="match status" value="1"/>
</dbReference>
<comment type="similarity">
    <text evidence="3">Belongs to the metallo-dependent hydrolases superfamily. DHOase family. Class I DHOase subfamily.</text>
</comment>
<evidence type="ECO:0000256" key="2">
    <source>
        <dbReference type="ARBA" id="ARBA00002368"/>
    </source>
</evidence>
<dbReference type="RefSeq" id="WP_055707075.1">
    <property type="nucleotide sequence ID" value="NZ_JBPJFI010000003.1"/>
</dbReference>
<dbReference type="SUPFAM" id="SSF51338">
    <property type="entry name" value="Composite domain of metallo-dependent hydrolases"/>
    <property type="match status" value="1"/>
</dbReference>
<dbReference type="InterPro" id="IPR050138">
    <property type="entry name" value="DHOase/Allantoinase_Hydrolase"/>
</dbReference>
<evidence type="ECO:0000256" key="3">
    <source>
        <dbReference type="ARBA" id="ARBA00010286"/>
    </source>
</evidence>
<dbReference type="PANTHER" id="PTHR43668:SF2">
    <property type="entry name" value="ALLANTOINASE"/>
    <property type="match status" value="1"/>
</dbReference>
<comment type="cofactor">
    <cofactor evidence="1">
        <name>Zn(2+)</name>
        <dbReference type="ChEBI" id="CHEBI:29105"/>
    </cofactor>
</comment>
<dbReference type="AlphaFoldDB" id="A0A542SXH0"/>
<organism evidence="7 8">
    <name type="scientific">Streptomyces puniciscabiei</name>
    <dbReference type="NCBI Taxonomy" id="164348"/>
    <lineage>
        <taxon>Bacteria</taxon>
        <taxon>Bacillati</taxon>
        <taxon>Actinomycetota</taxon>
        <taxon>Actinomycetes</taxon>
        <taxon>Kitasatosporales</taxon>
        <taxon>Streptomycetaceae</taxon>
        <taxon>Streptomyces</taxon>
    </lineage>
</organism>
<dbReference type="InterPro" id="IPR002195">
    <property type="entry name" value="Dihydroorotase_CS"/>
</dbReference>
<comment type="function">
    <text evidence="2">Catalyzes the reversible cyclization of carbamoyl aspartate to dihydroorotate.</text>
</comment>
<proteinExistence type="inferred from homology"/>
<keyword evidence="8" id="KW-1185">Reference proteome</keyword>
<dbReference type="InterPro" id="IPR011059">
    <property type="entry name" value="Metal-dep_hydrolase_composite"/>
</dbReference>